<feature type="domain" description="Protein kinase" evidence="10">
    <location>
        <begin position="14"/>
        <end position="293"/>
    </location>
</feature>
<dbReference type="EC" id="2.7.11.1" evidence="1"/>
<keyword evidence="9" id="KW-0812">Transmembrane</keyword>
<dbReference type="EMBL" id="BSEN01000015">
    <property type="protein sequence ID" value="GLJ77727.1"/>
    <property type="molecule type" value="Genomic_DNA"/>
</dbReference>
<evidence type="ECO:0000256" key="9">
    <source>
        <dbReference type="SAM" id="Phobius"/>
    </source>
</evidence>
<proteinExistence type="predicted"/>
<dbReference type="SMART" id="SM00220">
    <property type="entry name" value="S_TKc"/>
    <property type="match status" value="1"/>
</dbReference>
<feature type="binding site" evidence="7">
    <location>
        <position position="43"/>
    </location>
    <ligand>
        <name>ATP</name>
        <dbReference type="ChEBI" id="CHEBI:30616"/>
    </ligand>
</feature>
<dbReference type="Proteomes" id="UP001142372">
    <property type="component" value="Unassembled WGS sequence"/>
</dbReference>
<dbReference type="InterPro" id="IPR017441">
    <property type="entry name" value="Protein_kinase_ATP_BS"/>
</dbReference>
<dbReference type="GO" id="GO:0005524">
    <property type="term" value="F:ATP binding"/>
    <property type="evidence" value="ECO:0007669"/>
    <property type="project" value="UniProtKB-UniRule"/>
</dbReference>
<evidence type="ECO:0000259" key="10">
    <source>
        <dbReference type="PROSITE" id="PS50011"/>
    </source>
</evidence>
<evidence type="ECO:0000256" key="2">
    <source>
        <dbReference type="ARBA" id="ARBA00022527"/>
    </source>
</evidence>
<dbReference type="RefSeq" id="WP_271178346.1">
    <property type="nucleotide sequence ID" value="NZ_BAAAJO010000003.1"/>
</dbReference>
<dbReference type="InterPro" id="IPR000719">
    <property type="entry name" value="Prot_kinase_dom"/>
</dbReference>
<dbReference type="PANTHER" id="PTHR43289">
    <property type="entry name" value="MITOGEN-ACTIVATED PROTEIN KINASE KINASE KINASE 20-RELATED"/>
    <property type="match status" value="1"/>
</dbReference>
<keyword evidence="2 11" id="KW-0723">Serine/threonine-protein kinase</keyword>
<evidence type="ECO:0000256" key="1">
    <source>
        <dbReference type="ARBA" id="ARBA00012513"/>
    </source>
</evidence>
<reference evidence="11" key="2">
    <citation type="submission" date="2023-01" db="EMBL/GenBank/DDBJ databases">
        <authorList>
            <person name="Sun Q."/>
            <person name="Evtushenko L."/>
        </authorList>
    </citation>
    <scope>NUCLEOTIDE SEQUENCE</scope>
    <source>
        <strain evidence="11">VKM Ac-1401</strain>
    </source>
</reference>
<dbReference type="InterPro" id="IPR008271">
    <property type="entry name" value="Ser/Thr_kinase_AS"/>
</dbReference>
<dbReference type="PROSITE" id="PS00108">
    <property type="entry name" value="PROTEIN_KINASE_ST"/>
    <property type="match status" value="1"/>
</dbReference>
<dbReference type="PROSITE" id="PS00107">
    <property type="entry name" value="PROTEIN_KINASE_ATP"/>
    <property type="match status" value="1"/>
</dbReference>
<dbReference type="Gene3D" id="1.10.510.10">
    <property type="entry name" value="Transferase(Phosphotransferase) domain 1"/>
    <property type="match status" value="1"/>
</dbReference>
<sequence>MRRLASQPPVLPGLNYIRLLGSGGFSDVFLYEQELPKRSVAVKVLLTDNVDAAARERFVTEANVMAQLSAHPYIVTIYHAGISADDRPYFVMEYCSGPSLAERFKRERFSVEDALRTGVRLSSAVATAHSAGILHRDIKPANVLTTDFDWPALTDFGIASTLEELPVHTASLSDLRGGVADTGTSGSRSIGLSVPWSPAEMFEEDPQPDVRSDVFSLAATIHTLLAGRSPFEVPGRSNGTLDLIGRIERGMITPIDRDDVPRSLVSVLSKGMATRREDRFATAVDFARALQRVELELGLAPTSIDVPNLRVVGPRPTASGEDETRVRSVATIDAQGVLPPAARHAVPEPRATAADTSSPERPIAASEEPTRVRGAIPAVDPDGVPVAVESTVLRPRTARPSTETAAAPPAGSAPAPDADGSTDGSEPEARPRRRWLVPAITGAAVLVVAGGILAAVLVPAMTPSTSPTTQPGDQRDGTVAVTVVPPPVLVSATRNAAGNAATIVWKTAEPHDGDQYQWVREGTTDAPTVTAKPSARVTGLTKGSPACIDVVTIRAGRTSQPLKACTR</sequence>
<gene>
    <name evidence="11" type="ORF">GCM10017584_33010</name>
</gene>
<feature type="transmembrane region" description="Helical" evidence="9">
    <location>
        <begin position="435"/>
        <end position="458"/>
    </location>
</feature>
<keyword evidence="4 7" id="KW-0547">Nucleotide-binding</keyword>
<evidence type="ECO:0000256" key="4">
    <source>
        <dbReference type="ARBA" id="ARBA00022741"/>
    </source>
</evidence>
<keyword evidence="3" id="KW-0808">Transferase</keyword>
<evidence type="ECO:0000256" key="6">
    <source>
        <dbReference type="ARBA" id="ARBA00022840"/>
    </source>
</evidence>
<evidence type="ECO:0000313" key="12">
    <source>
        <dbReference type="Proteomes" id="UP001142372"/>
    </source>
</evidence>
<keyword evidence="5 11" id="KW-0418">Kinase</keyword>
<organism evidence="11 12">
    <name type="scientific">Leifsonia poae</name>
    <dbReference type="NCBI Taxonomy" id="110933"/>
    <lineage>
        <taxon>Bacteria</taxon>
        <taxon>Bacillati</taxon>
        <taxon>Actinomycetota</taxon>
        <taxon>Actinomycetes</taxon>
        <taxon>Micrococcales</taxon>
        <taxon>Microbacteriaceae</taxon>
        <taxon>Leifsonia</taxon>
    </lineage>
</organism>
<name>A0A9W6HD48_9MICO</name>
<reference evidence="11" key="1">
    <citation type="journal article" date="2014" name="Int. J. Syst. Evol. Microbiol.">
        <title>Complete genome sequence of Corynebacterium casei LMG S-19264T (=DSM 44701T), isolated from a smear-ripened cheese.</title>
        <authorList>
            <consortium name="US DOE Joint Genome Institute (JGI-PGF)"/>
            <person name="Walter F."/>
            <person name="Albersmeier A."/>
            <person name="Kalinowski J."/>
            <person name="Ruckert C."/>
        </authorList>
    </citation>
    <scope>NUCLEOTIDE SEQUENCE</scope>
    <source>
        <strain evidence="11">VKM Ac-1401</strain>
    </source>
</reference>
<dbReference type="SUPFAM" id="SSF56112">
    <property type="entry name" value="Protein kinase-like (PK-like)"/>
    <property type="match status" value="1"/>
</dbReference>
<dbReference type="GO" id="GO:0004674">
    <property type="term" value="F:protein serine/threonine kinase activity"/>
    <property type="evidence" value="ECO:0007669"/>
    <property type="project" value="UniProtKB-KW"/>
</dbReference>
<evidence type="ECO:0000256" key="8">
    <source>
        <dbReference type="SAM" id="MobiDB-lite"/>
    </source>
</evidence>
<protein>
    <recommendedName>
        <fullName evidence="1">non-specific serine/threonine protein kinase</fullName>
        <ecNumber evidence="1">2.7.11.1</ecNumber>
    </recommendedName>
</protein>
<dbReference type="CDD" id="cd14014">
    <property type="entry name" value="STKc_PknB_like"/>
    <property type="match status" value="1"/>
</dbReference>
<keyword evidence="12" id="KW-1185">Reference proteome</keyword>
<keyword evidence="9" id="KW-0472">Membrane</keyword>
<feature type="compositionally biased region" description="Low complexity" evidence="8">
    <location>
        <begin position="377"/>
        <end position="421"/>
    </location>
</feature>
<keyword evidence="9" id="KW-1133">Transmembrane helix</keyword>
<evidence type="ECO:0000256" key="7">
    <source>
        <dbReference type="PROSITE-ProRule" id="PRU10141"/>
    </source>
</evidence>
<accession>A0A9W6HD48</accession>
<dbReference type="AlphaFoldDB" id="A0A9W6HD48"/>
<evidence type="ECO:0000256" key="3">
    <source>
        <dbReference type="ARBA" id="ARBA00022679"/>
    </source>
</evidence>
<evidence type="ECO:0000256" key="5">
    <source>
        <dbReference type="ARBA" id="ARBA00022777"/>
    </source>
</evidence>
<dbReference type="PROSITE" id="PS50011">
    <property type="entry name" value="PROTEIN_KINASE_DOM"/>
    <property type="match status" value="1"/>
</dbReference>
<feature type="region of interest" description="Disordered" evidence="8">
    <location>
        <begin position="336"/>
        <end position="433"/>
    </location>
</feature>
<dbReference type="Pfam" id="PF00069">
    <property type="entry name" value="Pkinase"/>
    <property type="match status" value="1"/>
</dbReference>
<keyword evidence="6 7" id="KW-0067">ATP-binding</keyword>
<evidence type="ECO:0000313" key="11">
    <source>
        <dbReference type="EMBL" id="GLJ77727.1"/>
    </source>
</evidence>
<comment type="caution">
    <text evidence="11">The sequence shown here is derived from an EMBL/GenBank/DDBJ whole genome shotgun (WGS) entry which is preliminary data.</text>
</comment>
<dbReference type="PANTHER" id="PTHR43289:SF6">
    <property type="entry name" value="SERINE_THREONINE-PROTEIN KINASE NEKL-3"/>
    <property type="match status" value="1"/>
</dbReference>
<dbReference type="InterPro" id="IPR011009">
    <property type="entry name" value="Kinase-like_dom_sf"/>
</dbReference>